<dbReference type="EMBL" id="HBUF01102194">
    <property type="protein sequence ID" value="CAG6638324.1"/>
    <property type="molecule type" value="Transcribed_RNA"/>
</dbReference>
<evidence type="ECO:0000256" key="3">
    <source>
        <dbReference type="ARBA" id="ARBA00023054"/>
    </source>
</evidence>
<protein>
    <submittedName>
        <fullName evidence="6">Protein FAM193A</fullName>
    </submittedName>
</protein>
<feature type="compositionally biased region" description="Low complexity" evidence="4">
    <location>
        <begin position="804"/>
        <end position="824"/>
    </location>
</feature>
<feature type="compositionally biased region" description="Low complexity" evidence="4">
    <location>
        <begin position="1175"/>
        <end position="1188"/>
    </location>
</feature>
<feature type="compositionally biased region" description="Basic residues" evidence="4">
    <location>
        <begin position="1165"/>
        <end position="1174"/>
    </location>
</feature>
<feature type="region of interest" description="Disordered" evidence="4">
    <location>
        <begin position="931"/>
        <end position="964"/>
    </location>
</feature>
<evidence type="ECO:0000256" key="4">
    <source>
        <dbReference type="SAM" id="MobiDB-lite"/>
    </source>
</evidence>
<dbReference type="Pfam" id="PF15914">
    <property type="entry name" value="FAM193_C"/>
    <property type="match status" value="1"/>
</dbReference>
<feature type="region of interest" description="Disordered" evidence="4">
    <location>
        <begin position="649"/>
        <end position="690"/>
    </location>
</feature>
<keyword evidence="3" id="KW-0175">Coiled coil</keyword>
<feature type="region of interest" description="Disordered" evidence="4">
    <location>
        <begin position="1059"/>
        <end position="1079"/>
    </location>
</feature>
<feature type="compositionally biased region" description="Low complexity" evidence="4">
    <location>
        <begin position="462"/>
        <end position="478"/>
    </location>
</feature>
<evidence type="ECO:0000256" key="1">
    <source>
        <dbReference type="ARBA" id="ARBA00009689"/>
    </source>
</evidence>
<reference evidence="6" key="1">
    <citation type="submission" date="2021-05" db="EMBL/GenBank/DDBJ databases">
        <authorList>
            <person name="Alioto T."/>
            <person name="Alioto T."/>
            <person name="Gomez Garrido J."/>
        </authorList>
    </citation>
    <scope>NUCLEOTIDE SEQUENCE</scope>
</reference>
<feature type="region of interest" description="Disordered" evidence="4">
    <location>
        <begin position="590"/>
        <end position="613"/>
    </location>
</feature>
<feature type="region of interest" description="Disordered" evidence="4">
    <location>
        <begin position="1224"/>
        <end position="1259"/>
    </location>
</feature>
<feature type="compositionally biased region" description="Low complexity" evidence="4">
    <location>
        <begin position="832"/>
        <end position="843"/>
    </location>
</feature>
<feature type="compositionally biased region" description="Low complexity" evidence="4">
    <location>
        <begin position="590"/>
        <end position="611"/>
    </location>
</feature>
<dbReference type="PANTHER" id="PTHR15109">
    <property type="entry name" value="AGAP004327-PA"/>
    <property type="match status" value="1"/>
</dbReference>
<dbReference type="PANTHER" id="PTHR15109:SF4">
    <property type="entry name" value="FAM193 C-TERMINAL DOMAIN-CONTAINING PROTEIN"/>
    <property type="match status" value="1"/>
</dbReference>
<dbReference type="InterPro" id="IPR031802">
    <property type="entry name" value="FAM193_C"/>
</dbReference>
<feature type="region of interest" description="Disordered" evidence="4">
    <location>
        <begin position="798"/>
        <end position="892"/>
    </location>
</feature>
<feature type="compositionally biased region" description="Basic and acidic residues" evidence="4">
    <location>
        <begin position="28"/>
        <end position="42"/>
    </location>
</feature>
<feature type="compositionally biased region" description="Low complexity" evidence="4">
    <location>
        <begin position="862"/>
        <end position="874"/>
    </location>
</feature>
<feature type="region of interest" description="Disordered" evidence="4">
    <location>
        <begin position="28"/>
        <end position="49"/>
    </location>
</feature>
<feature type="compositionally biased region" description="Low complexity" evidence="4">
    <location>
        <begin position="1059"/>
        <end position="1071"/>
    </location>
</feature>
<evidence type="ECO:0000259" key="5">
    <source>
        <dbReference type="Pfam" id="PF15914"/>
    </source>
</evidence>
<dbReference type="InterPro" id="IPR029717">
    <property type="entry name" value="FAM193"/>
</dbReference>
<feature type="region of interest" description="Disordered" evidence="4">
    <location>
        <begin position="444"/>
        <end position="482"/>
    </location>
</feature>
<evidence type="ECO:0000313" key="6">
    <source>
        <dbReference type="EMBL" id="CAG6638324.1"/>
    </source>
</evidence>
<feature type="compositionally biased region" description="Low complexity" evidence="4">
    <location>
        <begin position="931"/>
        <end position="940"/>
    </location>
</feature>
<accession>A0A8D8QW60</accession>
<comment type="similarity">
    <text evidence="1">Belongs to the FAM193 family.</text>
</comment>
<sequence length="1327" mass="144396">MTSSNSLTKKKQTLFVNMGDVLAKETEQVKVEEQSWDNREDADGASSVEDSIIRDLQERLSLTVGASDDNYESDDSNTQCDCDACQEPIMSIRNPHFDRVQEHWQKLRTFIQIVYKSAIQGKPLEPAYQKQIQSIIHELATLEPHLLYKQLEAQIQEWVIETELRQLESLLSTDNVDNIPHLFISGLLESYKNLMTGADLAFPILEELQASHLSKFNITWQLLNEHIYQSCVYADPLVQNNVPVFIGKLSSTSESMESNKDLVKEFLYLDDNINSVSELWVECKRALEEYAEEQALIQGRRALLEMEWKCFKAEGGGGGGSQRKTSLINKTLKKIVTSEKQCLHSKDGASCKRSKCVSESTSNKCASLACDCMKFSHDITLSHLHQGGTDQSHSPGRGGGAGQCLLNGKIDLSSVVAEHKLCADSSCGGTTSVVNSLTFDLDIDERPTSSTQPHTPPSRVTSSANSSVPVSHSHPPANNTGIKTATTQKLMKAKVAAAADLAASLKCRSKAPPSSGGSSVRGGTCHKVRSGCSHHTHKHGGSSNVAPEPIKRIATCEAHRTAAGNSAQSHHEDEDSDTCGGGSCSSCTPPDDSASDQSSVSNQKSSSSNVSDPRHCDCCYCEVFGHGVPSGAPVSRNYQEIRERLRLLLNKKKNNNNKKNAGVATATESSNMMHGQSNARSGTGDQQLLNKLPTPRHLSAQQLQQQQQQQASQSQQSVVYKGDQALSEILNFIEGKTTCKDSKKAAKKARQKEKKLQEIYQRKLEEEAAERAKLEAEKRRKEELLREKERLIKEQQRLERELQKQSQKANMKENNVNNSNNNNNKKGKKKQQQSQQQESTTSNKKNKKKNKNNNNRGDEMPQESSHPSSQSPSPSDVPKMVTIKRVMETSGTEPTVTITLRGATPNEDKVLYTLQNGHVCPIEEKNRQAAAAAAAAAAAGGKKGKNSKGGKQQPGPPPQTVVPKRFAPTHVQHTPGVLEINVNGGLDKSGPAQLGKNGKVQGKKGGAVSGQVNISMNANRSAPSVTVGPLPSSMLPSSTHPAAFSSMSVVNVKPSSAAKKTSLAPSPASSAPLPPPQLTTSTAIQISNAISSLTSHNGEDFNIDDLRLPPGITITKVVPPMMNGTYEDNSAASSLSCDGADYDHLNKENTNLGVNVEQEPAPLSKKSRKKRNKQQKVQQELLLQQQQQQGGGDFIPNHNTGPEGTPAIIKVKGSMVTIRNPSVFPTNEEHAHPQYGVGVKSGGGKKHGGGRNKDSTRPDDWNLVDEESVFAPKDIDLENGDIDDAERELEAFKRFCSQSVPPKQKEKVHLNIKDIVLKKKRAAISCS</sequence>
<feature type="compositionally biased region" description="Polar residues" evidence="4">
    <location>
        <begin position="666"/>
        <end position="689"/>
    </location>
</feature>
<organism evidence="6">
    <name type="scientific">Cacopsylla melanoneura</name>
    <dbReference type="NCBI Taxonomy" id="428564"/>
    <lineage>
        <taxon>Eukaryota</taxon>
        <taxon>Metazoa</taxon>
        <taxon>Ecdysozoa</taxon>
        <taxon>Arthropoda</taxon>
        <taxon>Hexapoda</taxon>
        <taxon>Insecta</taxon>
        <taxon>Pterygota</taxon>
        <taxon>Neoptera</taxon>
        <taxon>Paraneoptera</taxon>
        <taxon>Hemiptera</taxon>
        <taxon>Sternorrhyncha</taxon>
        <taxon>Psylloidea</taxon>
        <taxon>Psyllidae</taxon>
        <taxon>Psyllinae</taxon>
        <taxon>Cacopsylla</taxon>
    </lineage>
</organism>
<name>A0A8D8QW60_9HEMI</name>
<feature type="region of interest" description="Disordered" evidence="4">
    <location>
        <begin position="1149"/>
        <end position="1205"/>
    </location>
</feature>
<evidence type="ECO:0000256" key="2">
    <source>
        <dbReference type="ARBA" id="ARBA00022553"/>
    </source>
</evidence>
<feature type="domain" description="FAM193 C-terminal" evidence="5">
    <location>
        <begin position="1268"/>
        <end position="1323"/>
    </location>
</feature>
<proteinExistence type="inferred from homology"/>
<keyword evidence="2" id="KW-0597">Phosphoprotein</keyword>
<dbReference type="EMBL" id="HBUF01102195">
    <property type="protein sequence ID" value="CAG6638325.1"/>
    <property type="molecule type" value="Transcribed_RNA"/>
</dbReference>